<feature type="transmembrane region" description="Helical" evidence="8">
    <location>
        <begin position="27"/>
        <end position="48"/>
    </location>
</feature>
<dbReference type="PANTHER" id="PTHR43470:SF5">
    <property type="entry name" value="PHOSPHATE TRANSPORT SYSTEM PERMEASE PROTEIN PSTA"/>
    <property type="match status" value="1"/>
</dbReference>
<dbReference type="Pfam" id="PF00528">
    <property type="entry name" value="BPD_transp_1"/>
    <property type="match status" value="1"/>
</dbReference>
<feature type="transmembrane region" description="Helical" evidence="8">
    <location>
        <begin position="180"/>
        <end position="198"/>
    </location>
</feature>
<keyword evidence="3" id="KW-0813">Transport</keyword>
<feature type="transmembrane region" description="Helical" evidence="8">
    <location>
        <begin position="361"/>
        <end position="381"/>
    </location>
</feature>
<comment type="subcellular location">
    <subcellularLocation>
        <location evidence="1 8">Cell membrane</location>
        <topology evidence="1 8">Multi-pass membrane protein</topology>
    </subcellularLocation>
</comment>
<keyword evidence="11" id="KW-1185">Reference proteome</keyword>
<dbReference type="InterPro" id="IPR000515">
    <property type="entry name" value="MetI-like"/>
</dbReference>
<proteinExistence type="inferred from homology"/>
<dbReference type="EMBL" id="BAABKX010000001">
    <property type="protein sequence ID" value="GAA5045261.1"/>
    <property type="molecule type" value="Genomic_DNA"/>
</dbReference>
<feature type="transmembrane region" description="Helical" evidence="8">
    <location>
        <begin position="210"/>
        <end position="228"/>
    </location>
</feature>
<feature type="transmembrane region" description="Helical" evidence="8">
    <location>
        <begin position="234"/>
        <end position="252"/>
    </location>
</feature>
<keyword evidence="6 8" id="KW-1133">Transmembrane helix</keyword>
<feature type="transmembrane region" description="Helical" evidence="8">
    <location>
        <begin position="150"/>
        <end position="174"/>
    </location>
</feature>
<feature type="transmembrane region" description="Helical" evidence="8">
    <location>
        <begin position="92"/>
        <end position="113"/>
    </location>
</feature>
<dbReference type="CDD" id="cd06261">
    <property type="entry name" value="TM_PBP2"/>
    <property type="match status" value="1"/>
</dbReference>
<dbReference type="GeneID" id="68611875"/>
<dbReference type="Gene3D" id="1.10.3720.10">
    <property type="entry name" value="MetI-like"/>
    <property type="match status" value="1"/>
</dbReference>
<organism evidence="10 11">
    <name type="scientific">Haladaptatus pallidirubidus</name>
    <dbReference type="NCBI Taxonomy" id="1008152"/>
    <lineage>
        <taxon>Archaea</taxon>
        <taxon>Methanobacteriati</taxon>
        <taxon>Methanobacteriota</taxon>
        <taxon>Stenosarchaea group</taxon>
        <taxon>Halobacteria</taxon>
        <taxon>Halobacteriales</taxon>
        <taxon>Haladaptataceae</taxon>
        <taxon>Haladaptatus</taxon>
    </lineage>
</organism>
<feature type="transmembrane region" description="Helical" evidence="8">
    <location>
        <begin position="530"/>
        <end position="552"/>
    </location>
</feature>
<keyword evidence="7 8" id="KW-0472">Membrane</keyword>
<dbReference type="InterPro" id="IPR035906">
    <property type="entry name" value="MetI-like_sf"/>
</dbReference>
<dbReference type="GO" id="GO:0005315">
    <property type="term" value="F:phosphate transmembrane transporter activity"/>
    <property type="evidence" value="ECO:0007669"/>
    <property type="project" value="InterPro"/>
</dbReference>
<reference evidence="10 11" key="1">
    <citation type="journal article" date="2019" name="Int. J. Syst. Evol. Microbiol.">
        <title>The Global Catalogue of Microorganisms (GCM) 10K type strain sequencing project: providing services to taxonomists for standard genome sequencing and annotation.</title>
        <authorList>
            <consortium name="The Broad Institute Genomics Platform"/>
            <consortium name="The Broad Institute Genome Sequencing Center for Infectious Disease"/>
            <person name="Wu L."/>
            <person name="Ma J."/>
        </authorList>
    </citation>
    <scope>NUCLEOTIDE SEQUENCE [LARGE SCALE GENOMIC DNA]</scope>
    <source>
        <strain evidence="10 11">JCM 17504</strain>
    </source>
</reference>
<dbReference type="GO" id="GO:0005886">
    <property type="term" value="C:plasma membrane"/>
    <property type="evidence" value="ECO:0007669"/>
    <property type="project" value="UniProtKB-SubCell"/>
</dbReference>
<evidence type="ECO:0000256" key="6">
    <source>
        <dbReference type="ARBA" id="ARBA00022989"/>
    </source>
</evidence>
<evidence type="ECO:0000313" key="11">
    <source>
        <dbReference type="Proteomes" id="UP001501729"/>
    </source>
</evidence>
<keyword evidence="4 8" id="KW-1003">Cell membrane</keyword>
<dbReference type="NCBIfam" id="TIGR00974">
    <property type="entry name" value="3a0107s02c"/>
    <property type="match status" value="1"/>
</dbReference>
<dbReference type="PROSITE" id="PS50928">
    <property type="entry name" value="ABC_TM1"/>
    <property type="match status" value="1"/>
</dbReference>
<gene>
    <name evidence="10" type="primary">pstA_1</name>
    <name evidence="10" type="ORF">GCM10025751_12950</name>
</gene>
<comment type="caution">
    <text evidence="10">The sequence shown here is derived from an EMBL/GenBank/DDBJ whole genome shotgun (WGS) entry which is preliminary data.</text>
</comment>
<dbReference type="PANTHER" id="PTHR43470">
    <property type="entry name" value="PHOSPHATE TRANSPORT SYSTEM PERMEASE PROTEIN PSTA-RELATED"/>
    <property type="match status" value="1"/>
</dbReference>
<evidence type="ECO:0000256" key="5">
    <source>
        <dbReference type="ARBA" id="ARBA00022692"/>
    </source>
</evidence>
<evidence type="ECO:0000256" key="8">
    <source>
        <dbReference type="RuleBase" id="RU363043"/>
    </source>
</evidence>
<dbReference type="RefSeq" id="WP_227776082.1">
    <property type="nucleotide sequence ID" value="NZ_BAABKX010000001.1"/>
</dbReference>
<feature type="transmembrane region" description="Helical" evidence="8">
    <location>
        <begin position="401"/>
        <end position="430"/>
    </location>
</feature>
<feature type="transmembrane region" description="Helical" evidence="8">
    <location>
        <begin position="60"/>
        <end position="80"/>
    </location>
</feature>
<comment type="similarity">
    <text evidence="2 8">Belongs to the binding-protein-dependent transport system permease family. CysTW subfamily.</text>
</comment>
<accession>A0AAV3UFS9</accession>
<comment type="caution">
    <text evidence="8">Lacks conserved residue(s) required for the propagation of feature annotation.</text>
</comment>
<dbReference type="Proteomes" id="UP001501729">
    <property type="component" value="Unassembled WGS sequence"/>
</dbReference>
<evidence type="ECO:0000256" key="7">
    <source>
        <dbReference type="ARBA" id="ARBA00023136"/>
    </source>
</evidence>
<feature type="transmembrane region" description="Helical" evidence="8">
    <location>
        <begin position="119"/>
        <end position="138"/>
    </location>
</feature>
<dbReference type="SUPFAM" id="SSF161098">
    <property type="entry name" value="MetI-like"/>
    <property type="match status" value="1"/>
</dbReference>
<protein>
    <recommendedName>
        <fullName evidence="8">Phosphate transport system permease protein PstA</fullName>
    </recommendedName>
</protein>
<evidence type="ECO:0000256" key="4">
    <source>
        <dbReference type="ARBA" id="ARBA00022475"/>
    </source>
</evidence>
<sequence>MATDSGGYEKTSGFGQVSQTAGTVFKYTLLAATLVGIVALGVLLLYVANDAIQPLTADPGWYLVFFTTFVLPTVAVGWYLNRTDRSSLSAGVTALGIPVVGTIFAAGISTVFIDVVYPLLWFAYFVAFAVPVVFAIGLSRSDFEVPFLGWLGITILTFAASYVLIPYGILRLLYIPTDGMSMALTFGSVGALAARSYVGKRWDGERTGNIVAAITLLVTMLSAPVGQFVGIGAVPAPILMTLAGVPVGLYVADTLAHRPENKVGLALPLVVIGGALLGALFVDILSFAGPQSWLDWKFVTGNSSRTAGDAGIYPAIVGSVLLMFVVALVSFPVGVGAAVYLEEYAPNNRLTRIIKINVSNLAGVPSVVYGLLAAGVFVTYLGPGIPVLPPAIAEPLGLAPIYVAGSLFGSGTIVVGGLALSLLILPIIIISSQEAIRAVPDDMRQASYGMGATQWQTVKNVVLPRSFPGILTGTILGLGRAVGETAPLIMIGAANIAGIPRTFESKVVAMPMQIYVWAGTFATEEFFERVVPAGVVVLLVAMLVMNSVAIALRNKYQKEG</sequence>
<feature type="transmembrane region" description="Helical" evidence="8">
    <location>
        <begin position="312"/>
        <end position="341"/>
    </location>
</feature>
<feature type="domain" description="ABC transmembrane type-1" evidence="9">
    <location>
        <begin position="316"/>
        <end position="549"/>
    </location>
</feature>
<evidence type="ECO:0000256" key="1">
    <source>
        <dbReference type="ARBA" id="ARBA00004651"/>
    </source>
</evidence>
<name>A0AAV3UFS9_9EURY</name>
<evidence type="ECO:0000259" key="9">
    <source>
        <dbReference type="PROSITE" id="PS50928"/>
    </source>
</evidence>
<feature type="transmembrane region" description="Helical" evidence="8">
    <location>
        <begin position="264"/>
        <end position="288"/>
    </location>
</feature>
<evidence type="ECO:0000313" key="10">
    <source>
        <dbReference type="EMBL" id="GAA5045261.1"/>
    </source>
</evidence>
<dbReference type="AlphaFoldDB" id="A0AAV3UFS9"/>
<evidence type="ECO:0000256" key="3">
    <source>
        <dbReference type="ARBA" id="ARBA00022448"/>
    </source>
</evidence>
<keyword evidence="5 8" id="KW-0812">Transmembrane</keyword>
<dbReference type="GO" id="GO:0035435">
    <property type="term" value="P:phosphate ion transmembrane transport"/>
    <property type="evidence" value="ECO:0007669"/>
    <property type="project" value="InterPro"/>
</dbReference>
<evidence type="ECO:0000256" key="2">
    <source>
        <dbReference type="ARBA" id="ARBA00007069"/>
    </source>
</evidence>
<dbReference type="InterPro" id="IPR005672">
    <property type="entry name" value="Phosphate_PstA"/>
</dbReference>